<name>A0A448V380_9FIRM</name>
<proteinExistence type="predicted"/>
<organism evidence="1 2">
    <name type="scientific">Aedoeadaptatus ivorii</name>
    <dbReference type="NCBI Taxonomy" id="54006"/>
    <lineage>
        <taxon>Bacteria</taxon>
        <taxon>Bacillati</taxon>
        <taxon>Bacillota</taxon>
        <taxon>Tissierellia</taxon>
        <taxon>Tissierellales</taxon>
        <taxon>Peptoniphilaceae</taxon>
        <taxon>Aedoeadaptatus</taxon>
    </lineage>
</organism>
<protein>
    <submittedName>
        <fullName evidence="1">Uncharacterized protein</fullName>
    </submittedName>
</protein>
<dbReference type="AlphaFoldDB" id="A0A448V380"/>
<dbReference type="Proteomes" id="UP000269544">
    <property type="component" value="Chromosome"/>
</dbReference>
<keyword evidence="2" id="KW-1185">Reference proteome</keyword>
<dbReference type="KEGG" id="piv:NCTC13079_01470"/>
<accession>A0A448V380</accession>
<reference evidence="1 2" key="1">
    <citation type="submission" date="2018-12" db="EMBL/GenBank/DDBJ databases">
        <authorList>
            <consortium name="Pathogen Informatics"/>
        </authorList>
    </citation>
    <scope>NUCLEOTIDE SEQUENCE [LARGE SCALE GENOMIC DNA]</scope>
    <source>
        <strain evidence="1 2">NCTC13079</strain>
    </source>
</reference>
<sequence length="38" mass="4001">MIDSMVAICICDCTCICCCDTGFLPAQMCLRGVVLPTG</sequence>
<evidence type="ECO:0000313" key="1">
    <source>
        <dbReference type="EMBL" id="VEJ36266.1"/>
    </source>
</evidence>
<evidence type="ECO:0000313" key="2">
    <source>
        <dbReference type="Proteomes" id="UP000269544"/>
    </source>
</evidence>
<dbReference type="EMBL" id="LR134523">
    <property type="protein sequence ID" value="VEJ36266.1"/>
    <property type="molecule type" value="Genomic_DNA"/>
</dbReference>
<gene>
    <name evidence="1" type="ORF">NCTC13079_01470</name>
</gene>